<evidence type="ECO:0000256" key="7">
    <source>
        <dbReference type="SAM" id="MobiDB-lite"/>
    </source>
</evidence>
<dbReference type="OrthoDB" id="5072at2759"/>
<evidence type="ECO:0000256" key="5">
    <source>
        <dbReference type="ARBA" id="ARBA00022517"/>
    </source>
</evidence>
<dbReference type="PANTHER" id="PTHR14211:SF7">
    <property type="entry name" value="RIBOSOME BIOGENESIS PROTEIN NOP53"/>
    <property type="match status" value="1"/>
</dbReference>
<evidence type="ECO:0000313" key="8">
    <source>
        <dbReference type="EMBL" id="KIY53914.1"/>
    </source>
</evidence>
<proteinExistence type="inferred from homology"/>
<dbReference type="GO" id="GO:0006364">
    <property type="term" value="P:rRNA processing"/>
    <property type="evidence" value="ECO:0007669"/>
    <property type="project" value="TreeGrafter"/>
</dbReference>
<dbReference type="GO" id="GO:0000027">
    <property type="term" value="P:ribosomal large subunit assembly"/>
    <property type="evidence" value="ECO:0007669"/>
    <property type="project" value="TreeGrafter"/>
</dbReference>
<dbReference type="EMBL" id="KN881583">
    <property type="protein sequence ID" value="KIY53914.1"/>
    <property type="molecule type" value="Genomic_DNA"/>
</dbReference>
<dbReference type="PIRSF" id="PIRSF017302">
    <property type="entry name" value="Gltscr2"/>
    <property type="match status" value="1"/>
</dbReference>
<evidence type="ECO:0000256" key="2">
    <source>
        <dbReference type="ARBA" id="ARBA00004642"/>
    </source>
</evidence>
<evidence type="ECO:0000256" key="4">
    <source>
        <dbReference type="ARBA" id="ARBA00018339"/>
    </source>
</evidence>
<name>A0A0D7AQ94_9AGAR</name>
<sequence>SAAGAPSQYSQSSRKGKRAWRKNIDIAPVEEGLEVLRQEERVIGTSLQKQQDQDLFQIDINGEDAVRKRLPKFSERQLTSTKIIGDRSAIPAVFARHTAKRAPAIGRDEKERLLRIAKRPRRGPFNAVMDHTGFGAGSAIIEVSEAVKQSGGYDPWAEESNEDSQDDLGKVPHVPSMKEHIAVPAVEQPHQGASYNPPVQAHQALLLEAHKAEEKRAQDADKFKGAKEKMLRARVEDGEAANLSAAPGMIVDVPGDDETESEGGGAGEGPVVPVKQAPPRKTRQQRAKAAKQHAEKLALLERVRRKRFLASIDSAKSARRTTEATRQASERVLAQRELAMRERLRKGLRGQKIGKYRVPEAELEVQLGEDLSDSLRGLKPAGNLFRDRFLSMQNRALVEPRARVLPTKRKYRFKEYEKHAWKRF</sequence>
<comment type="similarity">
    <text evidence="3">Belongs to the NOP53 family.</text>
</comment>
<feature type="non-terminal residue" evidence="8">
    <location>
        <position position="424"/>
    </location>
</feature>
<dbReference type="PANTHER" id="PTHR14211">
    <property type="entry name" value="GLIOMA SUPPRESSOR CANDIDATE REGION GENE 2"/>
    <property type="match status" value="1"/>
</dbReference>
<feature type="region of interest" description="Disordered" evidence="7">
    <location>
        <begin position="1"/>
        <end position="20"/>
    </location>
</feature>
<dbReference type="InterPro" id="IPR011687">
    <property type="entry name" value="Nop53/GLTSCR2"/>
</dbReference>
<feature type="region of interest" description="Disordered" evidence="7">
    <location>
        <begin position="151"/>
        <end position="172"/>
    </location>
</feature>
<dbReference type="Proteomes" id="UP000054144">
    <property type="component" value="Unassembled WGS sequence"/>
</dbReference>
<evidence type="ECO:0000256" key="3">
    <source>
        <dbReference type="ARBA" id="ARBA00008838"/>
    </source>
</evidence>
<keyword evidence="9" id="KW-1185">Reference proteome</keyword>
<dbReference type="GO" id="GO:0005730">
    <property type="term" value="C:nucleolus"/>
    <property type="evidence" value="ECO:0007669"/>
    <property type="project" value="UniProtKB-SubCell"/>
</dbReference>
<protein>
    <recommendedName>
        <fullName evidence="4">Ribosome biogenesis protein NOP53</fullName>
    </recommendedName>
</protein>
<feature type="compositionally biased region" description="Acidic residues" evidence="7">
    <location>
        <begin position="156"/>
        <end position="166"/>
    </location>
</feature>
<dbReference type="AlphaFoldDB" id="A0A0D7AQ94"/>
<keyword evidence="5" id="KW-0690">Ribosome biogenesis</keyword>
<dbReference type="GO" id="GO:0005654">
    <property type="term" value="C:nucleoplasm"/>
    <property type="evidence" value="ECO:0007669"/>
    <property type="project" value="UniProtKB-SubCell"/>
</dbReference>
<dbReference type="GO" id="GO:0008097">
    <property type="term" value="F:5S rRNA binding"/>
    <property type="evidence" value="ECO:0007669"/>
    <property type="project" value="TreeGrafter"/>
</dbReference>
<reference evidence="8 9" key="1">
    <citation type="journal article" date="2015" name="Fungal Genet. Biol.">
        <title>Evolution of novel wood decay mechanisms in Agaricales revealed by the genome sequences of Fistulina hepatica and Cylindrobasidium torrendii.</title>
        <authorList>
            <person name="Floudas D."/>
            <person name="Held B.W."/>
            <person name="Riley R."/>
            <person name="Nagy L.G."/>
            <person name="Koehler G."/>
            <person name="Ransdell A.S."/>
            <person name="Younus H."/>
            <person name="Chow J."/>
            <person name="Chiniquy J."/>
            <person name="Lipzen A."/>
            <person name="Tritt A."/>
            <person name="Sun H."/>
            <person name="Haridas S."/>
            <person name="LaButti K."/>
            <person name="Ohm R.A."/>
            <person name="Kues U."/>
            <person name="Blanchette R.A."/>
            <person name="Grigoriev I.V."/>
            <person name="Minto R.E."/>
            <person name="Hibbett D.S."/>
        </authorList>
    </citation>
    <scope>NUCLEOTIDE SEQUENCE [LARGE SCALE GENOMIC DNA]</scope>
    <source>
        <strain evidence="8 9">ATCC 64428</strain>
    </source>
</reference>
<accession>A0A0D7AQ94</accession>
<dbReference type="Pfam" id="PF07767">
    <property type="entry name" value="Nop53"/>
    <property type="match status" value="1"/>
</dbReference>
<evidence type="ECO:0000313" key="9">
    <source>
        <dbReference type="Proteomes" id="UP000054144"/>
    </source>
</evidence>
<feature type="non-terminal residue" evidence="8">
    <location>
        <position position="1"/>
    </location>
</feature>
<comment type="subcellular location">
    <subcellularLocation>
        <location evidence="1">Nucleus</location>
        <location evidence="1">Nucleolus</location>
    </subcellularLocation>
    <subcellularLocation>
        <location evidence="2">Nucleus</location>
        <location evidence="2">Nucleoplasm</location>
    </subcellularLocation>
</comment>
<gene>
    <name evidence="8" type="ORF">FISHEDRAFT_28234</name>
</gene>
<evidence type="ECO:0000256" key="6">
    <source>
        <dbReference type="ARBA" id="ARBA00023242"/>
    </source>
</evidence>
<keyword evidence="6" id="KW-0539">Nucleus</keyword>
<feature type="region of interest" description="Disordered" evidence="7">
    <location>
        <begin position="249"/>
        <end position="286"/>
    </location>
</feature>
<organism evidence="8 9">
    <name type="scientific">Fistulina hepatica ATCC 64428</name>
    <dbReference type="NCBI Taxonomy" id="1128425"/>
    <lineage>
        <taxon>Eukaryota</taxon>
        <taxon>Fungi</taxon>
        <taxon>Dikarya</taxon>
        <taxon>Basidiomycota</taxon>
        <taxon>Agaricomycotina</taxon>
        <taxon>Agaricomycetes</taxon>
        <taxon>Agaricomycetidae</taxon>
        <taxon>Agaricales</taxon>
        <taxon>Fistulinaceae</taxon>
        <taxon>Fistulina</taxon>
    </lineage>
</organism>
<evidence type="ECO:0000256" key="1">
    <source>
        <dbReference type="ARBA" id="ARBA00004604"/>
    </source>
</evidence>